<dbReference type="PANTHER" id="PTHR38790:SF9">
    <property type="entry name" value="F-BOX DOMAIN-CONTAINING PROTEIN"/>
    <property type="match status" value="1"/>
</dbReference>
<gene>
    <name evidence="4" type="primary">20349850</name>
    <name evidence="3" type="ORF">GGTG_09392</name>
</gene>
<dbReference type="AlphaFoldDB" id="J3P796"/>
<dbReference type="eggNOG" id="ENOG502SPRK">
    <property type="taxonomic scope" value="Eukaryota"/>
</dbReference>
<organism evidence="3">
    <name type="scientific">Gaeumannomyces tritici (strain R3-111a-1)</name>
    <name type="common">Wheat and barley take-all root rot fungus</name>
    <name type="synonym">Gaeumannomyces graminis var. tritici</name>
    <dbReference type="NCBI Taxonomy" id="644352"/>
    <lineage>
        <taxon>Eukaryota</taxon>
        <taxon>Fungi</taxon>
        <taxon>Dikarya</taxon>
        <taxon>Ascomycota</taxon>
        <taxon>Pezizomycotina</taxon>
        <taxon>Sordariomycetes</taxon>
        <taxon>Sordariomycetidae</taxon>
        <taxon>Magnaporthales</taxon>
        <taxon>Magnaporthaceae</taxon>
        <taxon>Gaeumannomyces</taxon>
    </lineage>
</organism>
<reference evidence="4" key="4">
    <citation type="journal article" date="2015" name="G3 (Bethesda)">
        <title>Genome sequences of three phytopathogenic species of the Magnaporthaceae family of fungi.</title>
        <authorList>
            <person name="Okagaki L.H."/>
            <person name="Nunes C.C."/>
            <person name="Sailsbery J."/>
            <person name="Clay B."/>
            <person name="Brown D."/>
            <person name="John T."/>
            <person name="Oh Y."/>
            <person name="Young N."/>
            <person name="Fitzgerald M."/>
            <person name="Haas B.J."/>
            <person name="Zeng Q."/>
            <person name="Young S."/>
            <person name="Adiconis X."/>
            <person name="Fan L."/>
            <person name="Levin J.Z."/>
            <person name="Mitchell T.K."/>
            <person name="Okubara P.A."/>
            <person name="Farman M.L."/>
            <person name="Kohn L.M."/>
            <person name="Birren B."/>
            <person name="Ma L.-J."/>
            <person name="Dean R.A."/>
        </authorList>
    </citation>
    <scope>NUCLEOTIDE SEQUENCE</scope>
    <source>
        <strain evidence="4">R3-111a-1</strain>
    </source>
</reference>
<sequence length="458" mass="51782">MRSLLDTIRGRKKRRSDKEINFPVLPPPPLPLLPAQRERPITPPANTTAAAAENLVVALGTFACLPPELRRRVLVAAFGDRTLHLDLRLAPRGKRASGSVTSAGKYEHGRGMAPLSSTRLAVVGWGVPGEMMAGKYVGSKMKSDWSEWEWCWYGCVCHRLLPRGSAMERRIFTARRRSPYIWPHRDFCIRGEAELCEAWPPPRPATAGTQAQATGICDYAVGALGWLRACRQAYVEGIDVLYATNTFFLESRDLLDILMSSPPDPYSHIPDACRRLLLPERLAMIRSLELRWEIVLFGDLPRPSPWLDYNKGRLRLLPNLASLMVPFPNLRSLVVSFSGVLYNDWRVRPAGRLPEIDRLLLRPVALALAHIAPQLEKHAVVELPSNVFRDLEGFGLEEEQRGDEWGHGKGSWLRYPIRDSFYYIKEGEESDLYWDHEGNHGSMSGIMNNTDPRHTHLT</sequence>
<reference evidence="4" key="5">
    <citation type="submission" date="2018-04" db="UniProtKB">
        <authorList>
            <consortium name="EnsemblFungi"/>
        </authorList>
    </citation>
    <scope>IDENTIFICATION</scope>
    <source>
        <strain evidence="4">R3-111a-1</strain>
    </source>
</reference>
<accession>J3P796</accession>
<evidence type="ECO:0000259" key="2">
    <source>
        <dbReference type="Pfam" id="PF24864"/>
    </source>
</evidence>
<dbReference type="STRING" id="644352.J3P796"/>
<dbReference type="HOGENOM" id="CLU_039760_2_0_1"/>
<evidence type="ECO:0000313" key="4">
    <source>
        <dbReference type="EnsemblFungi" id="EJT72527"/>
    </source>
</evidence>
<reference evidence="3" key="3">
    <citation type="submission" date="2010-09" db="EMBL/GenBank/DDBJ databases">
        <title>Annotation of Gaeumannomyces graminis var. tritici R3-111a-1.</title>
        <authorList>
            <consortium name="The Broad Institute Genome Sequencing Platform"/>
            <person name="Ma L.-J."/>
            <person name="Dead R."/>
            <person name="Young S.K."/>
            <person name="Zeng Q."/>
            <person name="Gargeya S."/>
            <person name="Fitzgerald M."/>
            <person name="Haas B."/>
            <person name="Abouelleil A."/>
            <person name="Alvarado L."/>
            <person name="Arachchi H.M."/>
            <person name="Berlin A."/>
            <person name="Brown A."/>
            <person name="Chapman S.B."/>
            <person name="Chen Z."/>
            <person name="Dunbar C."/>
            <person name="Freedman E."/>
            <person name="Gearin G."/>
            <person name="Gellesch M."/>
            <person name="Goldberg J."/>
            <person name="Griggs A."/>
            <person name="Gujja S."/>
            <person name="Heiman D."/>
            <person name="Howarth C."/>
            <person name="Larson L."/>
            <person name="Lui A."/>
            <person name="MacDonald P.J.P."/>
            <person name="Mehta T."/>
            <person name="Montmayeur A."/>
            <person name="Murphy C."/>
            <person name="Neiman D."/>
            <person name="Pearson M."/>
            <person name="Priest M."/>
            <person name="Roberts A."/>
            <person name="Saif S."/>
            <person name="Shea T."/>
            <person name="Shenoy N."/>
            <person name="Sisk P."/>
            <person name="Stolte C."/>
            <person name="Sykes S."/>
            <person name="Yandava C."/>
            <person name="Wortman J."/>
            <person name="Nusbaum C."/>
            <person name="Birren B."/>
        </authorList>
    </citation>
    <scope>NUCLEOTIDE SEQUENCE</scope>
    <source>
        <strain evidence="3">R3-111a-1</strain>
    </source>
</reference>
<evidence type="ECO:0000256" key="1">
    <source>
        <dbReference type="SAM" id="MobiDB-lite"/>
    </source>
</evidence>
<dbReference type="InterPro" id="IPR056632">
    <property type="entry name" value="DUF7730"/>
</dbReference>
<reference evidence="3" key="2">
    <citation type="submission" date="2010-07" db="EMBL/GenBank/DDBJ databases">
        <authorList>
            <consortium name="The Broad Institute Genome Sequencing Platform"/>
            <consortium name="Broad Institute Genome Sequencing Center for Infectious Disease"/>
            <person name="Ma L.-J."/>
            <person name="Dead R."/>
            <person name="Young S."/>
            <person name="Zeng Q."/>
            <person name="Koehrsen M."/>
            <person name="Alvarado L."/>
            <person name="Berlin A."/>
            <person name="Chapman S.B."/>
            <person name="Chen Z."/>
            <person name="Freedman E."/>
            <person name="Gellesch M."/>
            <person name="Goldberg J."/>
            <person name="Griggs A."/>
            <person name="Gujja S."/>
            <person name="Heilman E.R."/>
            <person name="Heiman D."/>
            <person name="Hepburn T."/>
            <person name="Howarth C."/>
            <person name="Jen D."/>
            <person name="Larson L."/>
            <person name="Mehta T."/>
            <person name="Neiman D."/>
            <person name="Pearson M."/>
            <person name="Roberts A."/>
            <person name="Saif S."/>
            <person name="Shea T."/>
            <person name="Shenoy N."/>
            <person name="Sisk P."/>
            <person name="Stolte C."/>
            <person name="Sykes S."/>
            <person name="Walk T."/>
            <person name="White J."/>
            <person name="Yandava C."/>
            <person name="Haas B."/>
            <person name="Nusbaum C."/>
            <person name="Birren B."/>
        </authorList>
    </citation>
    <scope>NUCLEOTIDE SEQUENCE</scope>
    <source>
        <strain evidence="3">R3-111a-1</strain>
    </source>
</reference>
<feature type="domain" description="DUF7730" evidence="2">
    <location>
        <begin position="223"/>
        <end position="295"/>
    </location>
</feature>
<feature type="region of interest" description="Disordered" evidence="1">
    <location>
        <begin position="1"/>
        <end position="31"/>
    </location>
</feature>
<dbReference type="Pfam" id="PF24864">
    <property type="entry name" value="DUF7730"/>
    <property type="match status" value="1"/>
</dbReference>
<dbReference type="RefSeq" id="XP_009225501.1">
    <property type="nucleotide sequence ID" value="XM_009227237.1"/>
</dbReference>
<dbReference type="EnsemblFungi" id="EJT72527">
    <property type="protein sequence ID" value="EJT72527"/>
    <property type="gene ID" value="GGTG_09392"/>
</dbReference>
<proteinExistence type="predicted"/>
<dbReference type="Proteomes" id="UP000006039">
    <property type="component" value="Unassembled WGS sequence"/>
</dbReference>
<reference evidence="5" key="1">
    <citation type="submission" date="2010-07" db="EMBL/GenBank/DDBJ databases">
        <title>The genome sequence of Gaeumannomyces graminis var. tritici strain R3-111a-1.</title>
        <authorList>
            <consortium name="The Broad Institute Genome Sequencing Platform"/>
            <person name="Ma L.-J."/>
            <person name="Dead R."/>
            <person name="Young S."/>
            <person name="Zeng Q."/>
            <person name="Koehrsen M."/>
            <person name="Alvarado L."/>
            <person name="Berlin A."/>
            <person name="Chapman S.B."/>
            <person name="Chen Z."/>
            <person name="Freedman E."/>
            <person name="Gellesch M."/>
            <person name="Goldberg J."/>
            <person name="Griggs A."/>
            <person name="Gujja S."/>
            <person name="Heilman E.R."/>
            <person name="Heiman D."/>
            <person name="Hepburn T."/>
            <person name="Howarth C."/>
            <person name="Jen D."/>
            <person name="Larson L."/>
            <person name="Mehta T."/>
            <person name="Neiman D."/>
            <person name="Pearson M."/>
            <person name="Roberts A."/>
            <person name="Saif S."/>
            <person name="Shea T."/>
            <person name="Shenoy N."/>
            <person name="Sisk P."/>
            <person name="Stolte C."/>
            <person name="Sykes S."/>
            <person name="Walk T."/>
            <person name="White J."/>
            <person name="Yandava C."/>
            <person name="Haas B."/>
            <person name="Nusbaum C."/>
            <person name="Birren B."/>
        </authorList>
    </citation>
    <scope>NUCLEOTIDE SEQUENCE [LARGE SCALE GENOMIC DNA]</scope>
    <source>
        <strain evidence="5">R3-111a-1</strain>
    </source>
</reference>
<dbReference type="OrthoDB" id="5222182at2759"/>
<dbReference type="EMBL" id="GL385399">
    <property type="protein sequence ID" value="EJT72527.1"/>
    <property type="molecule type" value="Genomic_DNA"/>
</dbReference>
<evidence type="ECO:0000313" key="3">
    <source>
        <dbReference type="EMBL" id="EJT72527.1"/>
    </source>
</evidence>
<dbReference type="GeneID" id="20349850"/>
<keyword evidence="5" id="KW-1185">Reference proteome</keyword>
<evidence type="ECO:0000313" key="5">
    <source>
        <dbReference type="Proteomes" id="UP000006039"/>
    </source>
</evidence>
<protein>
    <recommendedName>
        <fullName evidence="2">DUF7730 domain-containing protein</fullName>
    </recommendedName>
</protein>
<dbReference type="PANTHER" id="PTHR38790">
    <property type="entry name" value="2EXR DOMAIN-CONTAINING PROTEIN-RELATED"/>
    <property type="match status" value="1"/>
</dbReference>
<dbReference type="VEuPathDB" id="FungiDB:GGTG_09392"/>
<name>J3P796_GAET3</name>